<accession>A0A9P6N714</accession>
<gene>
    <name evidence="2" type="ORF">CROQUDRAFT_664708</name>
</gene>
<feature type="compositionally biased region" description="Polar residues" evidence="1">
    <location>
        <begin position="1"/>
        <end position="37"/>
    </location>
</feature>
<organism evidence="2 3">
    <name type="scientific">Cronartium quercuum f. sp. fusiforme G11</name>
    <dbReference type="NCBI Taxonomy" id="708437"/>
    <lineage>
        <taxon>Eukaryota</taxon>
        <taxon>Fungi</taxon>
        <taxon>Dikarya</taxon>
        <taxon>Basidiomycota</taxon>
        <taxon>Pucciniomycotina</taxon>
        <taxon>Pucciniomycetes</taxon>
        <taxon>Pucciniales</taxon>
        <taxon>Coleosporiaceae</taxon>
        <taxon>Cronartium</taxon>
    </lineage>
</organism>
<name>A0A9P6N714_9BASI</name>
<evidence type="ECO:0000256" key="1">
    <source>
        <dbReference type="SAM" id="MobiDB-lite"/>
    </source>
</evidence>
<dbReference type="AlphaFoldDB" id="A0A9P6N714"/>
<dbReference type="EMBL" id="MU167419">
    <property type="protein sequence ID" value="KAG0140804.1"/>
    <property type="molecule type" value="Genomic_DNA"/>
</dbReference>
<reference evidence="2" key="1">
    <citation type="submission" date="2013-11" db="EMBL/GenBank/DDBJ databases">
        <title>Genome sequence of the fusiform rust pathogen reveals effectors for host alternation and coevolution with pine.</title>
        <authorList>
            <consortium name="DOE Joint Genome Institute"/>
            <person name="Smith K."/>
            <person name="Pendleton A."/>
            <person name="Kubisiak T."/>
            <person name="Anderson C."/>
            <person name="Salamov A."/>
            <person name="Aerts A."/>
            <person name="Riley R."/>
            <person name="Clum A."/>
            <person name="Lindquist E."/>
            <person name="Ence D."/>
            <person name="Campbell M."/>
            <person name="Kronenberg Z."/>
            <person name="Feau N."/>
            <person name="Dhillon B."/>
            <person name="Hamelin R."/>
            <person name="Burleigh J."/>
            <person name="Smith J."/>
            <person name="Yandell M."/>
            <person name="Nelson C."/>
            <person name="Grigoriev I."/>
            <person name="Davis J."/>
        </authorList>
    </citation>
    <scope>NUCLEOTIDE SEQUENCE</scope>
    <source>
        <strain evidence="2">G11</strain>
    </source>
</reference>
<sequence>MVAINQTSQPKATQSMSPTLVLDSRSNQESENENTAKPTGWVGSQLLRLRGGGHHPIAECCCCICICIGIEEFCCIEALNSCLGN</sequence>
<comment type="caution">
    <text evidence="2">The sequence shown here is derived from an EMBL/GenBank/DDBJ whole genome shotgun (WGS) entry which is preliminary data.</text>
</comment>
<feature type="region of interest" description="Disordered" evidence="1">
    <location>
        <begin position="1"/>
        <end position="38"/>
    </location>
</feature>
<dbReference type="Proteomes" id="UP000886653">
    <property type="component" value="Unassembled WGS sequence"/>
</dbReference>
<keyword evidence="3" id="KW-1185">Reference proteome</keyword>
<proteinExistence type="predicted"/>
<protein>
    <submittedName>
        <fullName evidence="2">Uncharacterized protein</fullName>
    </submittedName>
</protein>
<dbReference type="OrthoDB" id="10395274at2759"/>
<evidence type="ECO:0000313" key="2">
    <source>
        <dbReference type="EMBL" id="KAG0140804.1"/>
    </source>
</evidence>
<evidence type="ECO:0000313" key="3">
    <source>
        <dbReference type="Proteomes" id="UP000886653"/>
    </source>
</evidence>